<protein>
    <submittedName>
        <fullName evidence="3">Transcriptional regulator</fullName>
    </submittedName>
</protein>
<dbReference type="KEGG" id="mdu:MDUV_26520"/>
<dbReference type="OrthoDB" id="3796539at2"/>
<organism evidence="3 4">
    <name type="scientific">Mycolicibacterium duvalii</name>
    <dbReference type="NCBI Taxonomy" id="39688"/>
    <lineage>
        <taxon>Bacteria</taxon>
        <taxon>Bacillati</taxon>
        <taxon>Actinomycetota</taxon>
        <taxon>Actinomycetes</taxon>
        <taxon>Mycobacteriales</taxon>
        <taxon>Mycobacteriaceae</taxon>
        <taxon>Mycolicibacterium</taxon>
    </lineage>
</organism>
<proteinExistence type="predicted"/>
<dbReference type="InterPro" id="IPR000792">
    <property type="entry name" value="Tscrpt_reg_LuxR_C"/>
</dbReference>
<dbReference type="CDD" id="cd06170">
    <property type="entry name" value="LuxR_C_like"/>
    <property type="match status" value="1"/>
</dbReference>
<dbReference type="InterPro" id="IPR016032">
    <property type="entry name" value="Sig_transdc_resp-reg_C-effctor"/>
</dbReference>
<dbReference type="PANTHER" id="PTHR16305">
    <property type="entry name" value="TESTICULAR SOLUBLE ADENYLYL CYCLASE"/>
    <property type="match status" value="1"/>
</dbReference>
<dbReference type="GO" id="GO:0005737">
    <property type="term" value="C:cytoplasm"/>
    <property type="evidence" value="ECO:0007669"/>
    <property type="project" value="TreeGrafter"/>
</dbReference>
<evidence type="ECO:0000256" key="1">
    <source>
        <dbReference type="ARBA" id="ARBA00022741"/>
    </source>
</evidence>
<dbReference type="PROSITE" id="PS50043">
    <property type="entry name" value="HTH_LUXR_2"/>
    <property type="match status" value="1"/>
</dbReference>
<dbReference type="InterPro" id="IPR041664">
    <property type="entry name" value="AAA_16"/>
</dbReference>
<keyword evidence="1" id="KW-0547">Nucleotide-binding</keyword>
<dbReference type="GO" id="GO:0003677">
    <property type="term" value="F:DNA binding"/>
    <property type="evidence" value="ECO:0007669"/>
    <property type="project" value="InterPro"/>
</dbReference>
<dbReference type="Gene3D" id="1.10.10.10">
    <property type="entry name" value="Winged helix-like DNA-binding domain superfamily/Winged helix DNA-binding domain"/>
    <property type="match status" value="1"/>
</dbReference>
<dbReference type="SMART" id="SM00421">
    <property type="entry name" value="HTH_LUXR"/>
    <property type="match status" value="1"/>
</dbReference>
<dbReference type="Gene3D" id="1.25.40.10">
    <property type="entry name" value="Tetratricopeptide repeat domain"/>
    <property type="match status" value="1"/>
</dbReference>
<dbReference type="AlphaFoldDB" id="A0A7I7K337"/>
<dbReference type="GO" id="GO:0005524">
    <property type="term" value="F:ATP binding"/>
    <property type="evidence" value="ECO:0007669"/>
    <property type="project" value="UniProtKB-KW"/>
</dbReference>
<evidence type="ECO:0000256" key="2">
    <source>
        <dbReference type="ARBA" id="ARBA00022840"/>
    </source>
</evidence>
<dbReference type="Pfam" id="PF00196">
    <property type="entry name" value="GerE"/>
    <property type="match status" value="1"/>
</dbReference>
<dbReference type="PRINTS" id="PR00038">
    <property type="entry name" value="HTHLUXR"/>
</dbReference>
<dbReference type="EMBL" id="AP022563">
    <property type="protein sequence ID" value="BBX17792.1"/>
    <property type="molecule type" value="Genomic_DNA"/>
</dbReference>
<reference evidence="3 4" key="1">
    <citation type="journal article" date="2019" name="Emerg. Microbes Infect.">
        <title>Comprehensive subspecies identification of 175 nontuberculous mycobacteria species based on 7547 genomic profiles.</title>
        <authorList>
            <person name="Matsumoto Y."/>
            <person name="Kinjo T."/>
            <person name="Motooka D."/>
            <person name="Nabeya D."/>
            <person name="Jung N."/>
            <person name="Uechi K."/>
            <person name="Horii T."/>
            <person name="Iida T."/>
            <person name="Fujita J."/>
            <person name="Nakamura S."/>
        </authorList>
    </citation>
    <scope>NUCLEOTIDE SEQUENCE [LARGE SCALE GENOMIC DNA]</scope>
    <source>
        <strain evidence="3 4">JCM 6396</strain>
    </source>
</reference>
<dbReference type="PANTHER" id="PTHR16305:SF35">
    <property type="entry name" value="TRANSCRIPTIONAL ACTIVATOR DOMAIN"/>
    <property type="match status" value="1"/>
</dbReference>
<dbReference type="GO" id="GO:0006355">
    <property type="term" value="P:regulation of DNA-templated transcription"/>
    <property type="evidence" value="ECO:0007669"/>
    <property type="project" value="InterPro"/>
</dbReference>
<sequence>MMGAVPSAEKPATADRPVAGFLDSVAARPTGLVIEGEAGIGKSTLWLSLAEQAAARGYRVLSARVGEAESVMAFSALADLLAEVDTEHLNALPGLQRLALDRVLLRAGVDGPPTDHRVVAAAFVAVLRALGADGPVLLAVDDIQWLDTSSRGVLAFVARRLRGPCGLLVTERTVPGSGTVARWLQLDRPDGLERYAVRPMTAPALHTTITQRLGRSFPRPAVLRITEISRGNPFFALELARALGDRTDMSDQPLPETLAEVVRARVDGLTEDVRGLLLTASCVPNPTVELLSSAAGTPPERVTALLEHAESLDVVTLDGHRIRFNHPLLASVVYNDAPAGTRRATHRTLAGLESHPELRARHLALASTSGDDEIFAALDQAGDSARARGAPAAAAELIDLAIKLGGDTVVRRLKSAENHFLAGDTAKAKEVLGAVADYQPAIMRALGAVLLATVSMYDNKHTTAVTLLRTALDDATGNIPVMVQVLLRLSFALHSIGDSAEARRHIRDAVKLAEELGVAGITSAALAWSVQLDFQCGHGLDEVALDRALELYDSSLDLPIIFRAPMINALALSGTGRLEEAHRQLVELRTVGLERGAESDMMAIAGFLAINHIWRGQIAEAQAEAAEAVERAEQLGGDEVLIIPMTVRAAAAAFAGRVDEARADARWVLDASSRRQSSLADWPGMTLCFLEESLGNHRAALDALDHDFLHPSTAVATELIMSWHLPDAIEAMVGVGQLTDAENLTAALEHAGEQHRRPWTRAVGARCRAMLLAAGGDVAAAEQSAQQAMREHELLPMPFERARTQLVLGQLQRRLRRKSAAAATLTDALRTFERLGTPLWAQRAQAELSRTAVSASGGAGGLTTSEQRVAELAASGATNKEIAAAMFITPKTVEHHLTKIYRKLGIGSRAELGRRMDQIHSNGD</sequence>
<dbReference type="GO" id="GO:0004016">
    <property type="term" value="F:adenylate cyclase activity"/>
    <property type="evidence" value="ECO:0007669"/>
    <property type="project" value="TreeGrafter"/>
</dbReference>
<dbReference type="Pfam" id="PF13191">
    <property type="entry name" value="AAA_16"/>
    <property type="match status" value="1"/>
</dbReference>
<name>A0A7I7K337_9MYCO</name>
<accession>A0A7I7K337</accession>
<keyword evidence="2" id="KW-0067">ATP-binding</keyword>
<dbReference type="InterPro" id="IPR011990">
    <property type="entry name" value="TPR-like_helical_dom_sf"/>
</dbReference>
<keyword evidence="4" id="KW-1185">Reference proteome</keyword>
<dbReference type="InterPro" id="IPR036388">
    <property type="entry name" value="WH-like_DNA-bd_sf"/>
</dbReference>
<dbReference type="Proteomes" id="UP000467006">
    <property type="component" value="Chromosome"/>
</dbReference>
<evidence type="ECO:0000313" key="4">
    <source>
        <dbReference type="Proteomes" id="UP000467006"/>
    </source>
</evidence>
<dbReference type="SUPFAM" id="SSF48452">
    <property type="entry name" value="TPR-like"/>
    <property type="match status" value="1"/>
</dbReference>
<gene>
    <name evidence="3" type="ORF">MDUV_26520</name>
</gene>
<dbReference type="SUPFAM" id="SSF52540">
    <property type="entry name" value="P-loop containing nucleoside triphosphate hydrolases"/>
    <property type="match status" value="1"/>
</dbReference>
<dbReference type="SUPFAM" id="SSF46894">
    <property type="entry name" value="C-terminal effector domain of the bipartite response regulators"/>
    <property type="match status" value="1"/>
</dbReference>
<evidence type="ECO:0000313" key="3">
    <source>
        <dbReference type="EMBL" id="BBX17792.1"/>
    </source>
</evidence>
<dbReference type="InterPro" id="IPR027417">
    <property type="entry name" value="P-loop_NTPase"/>
</dbReference>